<dbReference type="InterPro" id="IPR026960">
    <property type="entry name" value="RVT-Znf"/>
</dbReference>
<gene>
    <name evidence="2" type="ORF">J1N35_018158</name>
</gene>
<feature type="domain" description="Reverse transcriptase zinc-binding" evidence="1">
    <location>
        <begin position="11"/>
        <end position="77"/>
    </location>
</feature>
<keyword evidence="3" id="KW-1185">Reference proteome</keyword>
<comment type="caution">
    <text evidence="2">The sequence shown here is derived from an EMBL/GenBank/DDBJ whole genome shotgun (WGS) entry which is preliminary data.</text>
</comment>
<proteinExistence type="predicted"/>
<evidence type="ECO:0000313" key="3">
    <source>
        <dbReference type="Proteomes" id="UP000828251"/>
    </source>
</evidence>
<dbReference type="AlphaFoldDB" id="A0A9D3VNF9"/>
<evidence type="ECO:0000259" key="1">
    <source>
        <dbReference type="Pfam" id="PF13966"/>
    </source>
</evidence>
<sequence length="77" mass="9326">MDVPRLQHTSLFTFYTNLWNINVPGKIRIHLWKVINECMLMLHNLQLRRLIVNTTYPVCHEKEETVSHLFRDCKFTQ</sequence>
<organism evidence="2 3">
    <name type="scientific">Gossypium stocksii</name>
    <dbReference type="NCBI Taxonomy" id="47602"/>
    <lineage>
        <taxon>Eukaryota</taxon>
        <taxon>Viridiplantae</taxon>
        <taxon>Streptophyta</taxon>
        <taxon>Embryophyta</taxon>
        <taxon>Tracheophyta</taxon>
        <taxon>Spermatophyta</taxon>
        <taxon>Magnoliopsida</taxon>
        <taxon>eudicotyledons</taxon>
        <taxon>Gunneridae</taxon>
        <taxon>Pentapetalae</taxon>
        <taxon>rosids</taxon>
        <taxon>malvids</taxon>
        <taxon>Malvales</taxon>
        <taxon>Malvaceae</taxon>
        <taxon>Malvoideae</taxon>
        <taxon>Gossypium</taxon>
    </lineage>
</organism>
<accession>A0A9D3VNF9</accession>
<dbReference type="EMBL" id="JAIQCV010000006">
    <property type="protein sequence ID" value="KAH1090901.1"/>
    <property type="molecule type" value="Genomic_DNA"/>
</dbReference>
<evidence type="ECO:0000313" key="2">
    <source>
        <dbReference type="EMBL" id="KAH1090901.1"/>
    </source>
</evidence>
<name>A0A9D3VNF9_9ROSI</name>
<dbReference type="OrthoDB" id="1348681at2759"/>
<reference evidence="2 3" key="1">
    <citation type="journal article" date="2021" name="Plant Biotechnol. J.">
        <title>Multi-omics assisted identification of the key and species-specific regulatory components of drought-tolerant mechanisms in Gossypium stocksii.</title>
        <authorList>
            <person name="Yu D."/>
            <person name="Ke L."/>
            <person name="Zhang D."/>
            <person name="Wu Y."/>
            <person name="Sun Y."/>
            <person name="Mei J."/>
            <person name="Sun J."/>
            <person name="Sun Y."/>
        </authorList>
    </citation>
    <scope>NUCLEOTIDE SEQUENCE [LARGE SCALE GENOMIC DNA]</scope>
    <source>
        <strain evidence="3">cv. E1</strain>
        <tissue evidence="2">Leaf</tissue>
    </source>
</reference>
<dbReference type="Pfam" id="PF13966">
    <property type="entry name" value="zf-RVT"/>
    <property type="match status" value="1"/>
</dbReference>
<dbReference type="Proteomes" id="UP000828251">
    <property type="component" value="Unassembled WGS sequence"/>
</dbReference>
<protein>
    <recommendedName>
        <fullName evidence="1">Reverse transcriptase zinc-binding domain-containing protein</fullName>
    </recommendedName>
</protein>